<keyword evidence="3" id="KW-1185">Reference proteome</keyword>
<keyword evidence="1" id="KW-1133">Transmembrane helix</keyword>
<proteinExistence type="predicted"/>
<dbReference type="Proteomes" id="UP001175228">
    <property type="component" value="Unassembled WGS sequence"/>
</dbReference>
<dbReference type="EMBL" id="JAUEPU010000062">
    <property type="protein sequence ID" value="KAK0483023.1"/>
    <property type="molecule type" value="Genomic_DNA"/>
</dbReference>
<keyword evidence="1" id="KW-0812">Transmembrane</keyword>
<reference evidence="2" key="1">
    <citation type="submission" date="2023-06" db="EMBL/GenBank/DDBJ databases">
        <authorList>
            <consortium name="Lawrence Berkeley National Laboratory"/>
            <person name="Ahrendt S."/>
            <person name="Sahu N."/>
            <person name="Indic B."/>
            <person name="Wong-Bajracharya J."/>
            <person name="Merenyi Z."/>
            <person name="Ke H.-M."/>
            <person name="Monk M."/>
            <person name="Kocsube S."/>
            <person name="Drula E."/>
            <person name="Lipzen A."/>
            <person name="Balint B."/>
            <person name="Henrissat B."/>
            <person name="Andreopoulos B."/>
            <person name="Martin F.M."/>
            <person name="Harder C.B."/>
            <person name="Rigling D."/>
            <person name="Ford K.L."/>
            <person name="Foster G.D."/>
            <person name="Pangilinan J."/>
            <person name="Papanicolaou A."/>
            <person name="Barry K."/>
            <person name="LaButti K."/>
            <person name="Viragh M."/>
            <person name="Koriabine M."/>
            <person name="Yan M."/>
            <person name="Riley R."/>
            <person name="Champramary S."/>
            <person name="Plett K.L."/>
            <person name="Tsai I.J."/>
            <person name="Slot J."/>
            <person name="Sipos G."/>
            <person name="Plett J."/>
            <person name="Nagy L.G."/>
            <person name="Grigoriev I.V."/>
        </authorList>
    </citation>
    <scope>NUCLEOTIDE SEQUENCE</scope>
    <source>
        <strain evidence="2">HWK02</strain>
    </source>
</reference>
<keyword evidence="1" id="KW-0472">Membrane</keyword>
<feature type="transmembrane region" description="Helical" evidence="1">
    <location>
        <begin position="132"/>
        <end position="150"/>
    </location>
</feature>
<evidence type="ECO:0000256" key="1">
    <source>
        <dbReference type="SAM" id="Phobius"/>
    </source>
</evidence>
<protein>
    <submittedName>
        <fullName evidence="2">Uncharacterized protein</fullName>
    </submittedName>
</protein>
<accession>A0AA39PGV4</accession>
<name>A0AA39PGV4_9AGAR</name>
<comment type="caution">
    <text evidence="2">The sequence shown here is derived from an EMBL/GenBank/DDBJ whole genome shotgun (WGS) entry which is preliminary data.</text>
</comment>
<sequence length="152" mass="16776">MYLVSMRLVAILCSKSIKAGPIFSLLPPFEPLNMSEPTNEDNGVVIAERGGQRLAMPKRTFLQRSFSSFQANANQHLDNAGSTFVTRSLRGQEGQEVLIPKQHWAELQPLVRSVKIQPPPPPSTGFSDTLKITIYAVIVLVVVMFLKANVSL</sequence>
<evidence type="ECO:0000313" key="2">
    <source>
        <dbReference type="EMBL" id="KAK0483023.1"/>
    </source>
</evidence>
<dbReference type="AlphaFoldDB" id="A0AA39PGV4"/>
<organism evidence="2 3">
    <name type="scientific">Armillaria luteobubalina</name>
    <dbReference type="NCBI Taxonomy" id="153913"/>
    <lineage>
        <taxon>Eukaryota</taxon>
        <taxon>Fungi</taxon>
        <taxon>Dikarya</taxon>
        <taxon>Basidiomycota</taxon>
        <taxon>Agaricomycotina</taxon>
        <taxon>Agaricomycetes</taxon>
        <taxon>Agaricomycetidae</taxon>
        <taxon>Agaricales</taxon>
        <taxon>Marasmiineae</taxon>
        <taxon>Physalacriaceae</taxon>
        <taxon>Armillaria</taxon>
    </lineage>
</organism>
<gene>
    <name evidence="2" type="ORF">EDD18DRAFT_1200629</name>
</gene>
<evidence type="ECO:0000313" key="3">
    <source>
        <dbReference type="Proteomes" id="UP001175228"/>
    </source>
</evidence>